<keyword evidence="8 11" id="KW-0539">Nucleus</keyword>
<evidence type="ECO:0000256" key="9">
    <source>
        <dbReference type="ARBA" id="ARBA00023306"/>
    </source>
</evidence>
<accession>A0AAF3J3T3</accession>
<name>A0AAF3J3T3_9BILA</name>
<dbReference type="GO" id="GO:0000727">
    <property type="term" value="P:double-strand break repair via break-induced replication"/>
    <property type="evidence" value="ECO:0007669"/>
    <property type="project" value="TreeGrafter"/>
</dbReference>
<comment type="subcellular location">
    <subcellularLocation>
        <location evidence="1 11">Nucleus</location>
    </subcellularLocation>
</comment>
<evidence type="ECO:0000256" key="3">
    <source>
        <dbReference type="ARBA" id="ARBA00022741"/>
    </source>
</evidence>
<dbReference type="EC" id="3.6.4.12" evidence="11"/>
<keyword evidence="6 10" id="KW-0067">ATP-binding</keyword>
<evidence type="ECO:0000256" key="4">
    <source>
        <dbReference type="ARBA" id="ARBA00022801"/>
    </source>
</evidence>
<keyword evidence="13" id="KW-1185">Reference proteome</keyword>
<dbReference type="InterPro" id="IPR003593">
    <property type="entry name" value="AAA+_ATPase"/>
</dbReference>
<dbReference type="InterPro" id="IPR008050">
    <property type="entry name" value="MCM7"/>
</dbReference>
<comment type="similarity">
    <text evidence="10">Belongs to the MCM family.</text>
</comment>
<evidence type="ECO:0000256" key="6">
    <source>
        <dbReference type="ARBA" id="ARBA00022840"/>
    </source>
</evidence>
<dbReference type="GO" id="GO:0003697">
    <property type="term" value="F:single-stranded DNA binding"/>
    <property type="evidence" value="ECO:0007669"/>
    <property type="project" value="TreeGrafter"/>
</dbReference>
<dbReference type="SMART" id="SM00382">
    <property type="entry name" value="AAA"/>
    <property type="match status" value="1"/>
</dbReference>
<dbReference type="FunFam" id="2.20.28.10:FF:000004">
    <property type="entry name" value="DNA replication licensing factor MCM7"/>
    <property type="match status" value="1"/>
</dbReference>
<dbReference type="Gene3D" id="2.40.50.140">
    <property type="entry name" value="Nucleic acid-binding proteins"/>
    <property type="match status" value="1"/>
</dbReference>
<dbReference type="Pfam" id="PF17207">
    <property type="entry name" value="MCM_OB"/>
    <property type="match status" value="1"/>
</dbReference>
<dbReference type="PANTHER" id="PTHR11630">
    <property type="entry name" value="DNA REPLICATION LICENSING FACTOR MCM FAMILY MEMBER"/>
    <property type="match status" value="1"/>
</dbReference>
<dbReference type="InterPro" id="IPR041562">
    <property type="entry name" value="MCM_lid"/>
</dbReference>
<keyword evidence="4 11" id="KW-0378">Hydrolase</keyword>
<keyword evidence="2 11" id="KW-0235">DNA replication</keyword>
<dbReference type="SUPFAM" id="SSF52540">
    <property type="entry name" value="P-loop containing nucleoside triphosphate hydrolases"/>
    <property type="match status" value="1"/>
</dbReference>
<dbReference type="InterPro" id="IPR001208">
    <property type="entry name" value="MCM_dom"/>
</dbReference>
<dbReference type="GO" id="GO:0006271">
    <property type="term" value="P:DNA strand elongation involved in DNA replication"/>
    <property type="evidence" value="ECO:0007669"/>
    <property type="project" value="TreeGrafter"/>
</dbReference>
<comment type="function">
    <text evidence="11">Acts as component of the MCM2-7 complex (MCM complex) which is the replicative helicase essential for 'once per cell cycle' DNA replication initiation and elongation in eukaryotic cells. The active ATPase sites in the MCM2-7 ring are formed through the interaction surfaces of two neighboring subunits such that a critical structure of a conserved arginine finger motif is provided in trans relative to the ATP-binding site of the Walker A box of the adjacent subunit. The six ATPase active sites, however, are likely to contribute differentially to the complex helicase activity.</text>
</comment>
<evidence type="ECO:0000313" key="14">
    <source>
        <dbReference type="WBParaSite" id="MBELARI_LOCUS14432"/>
    </source>
</evidence>
<evidence type="ECO:0000256" key="7">
    <source>
        <dbReference type="ARBA" id="ARBA00023125"/>
    </source>
</evidence>
<protein>
    <recommendedName>
        <fullName evidence="11">DNA replication licensing factor MCM7</fullName>
        <ecNumber evidence="11">3.6.4.12</ecNumber>
    </recommendedName>
</protein>
<evidence type="ECO:0000256" key="10">
    <source>
        <dbReference type="RuleBase" id="RU004070"/>
    </source>
</evidence>
<gene>
    <name evidence="11" type="primary">MCM7</name>
</gene>
<organism evidence="13 14">
    <name type="scientific">Mesorhabditis belari</name>
    <dbReference type="NCBI Taxonomy" id="2138241"/>
    <lineage>
        <taxon>Eukaryota</taxon>
        <taxon>Metazoa</taxon>
        <taxon>Ecdysozoa</taxon>
        <taxon>Nematoda</taxon>
        <taxon>Chromadorea</taxon>
        <taxon>Rhabditida</taxon>
        <taxon>Rhabditina</taxon>
        <taxon>Rhabditomorpha</taxon>
        <taxon>Rhabditoidea</taxon>
        <taxon>Rhabditidae</taxon>
        <taxon>Mesorhabditinae</taxon>
        <taxon>Mesorhabditis</taxon>
    </lineage>
</organism>
<dbReference type="FunFam" id="3.40.50.300:FF:000826">
    <property type="entry name" value="Replicative DNA helicase Mcm"/>
    <property type="match status" value="1"/>
</dbReference>
<dbReference type="Pfam" id="PF00493">
    <property type="entry name" value="MCM"/>
    <property type="match status" value="1"/>
</dbReference>
<dbReference type="PANTHER" id="PTHR11630:SF26">
    <property type="entry name" value="DNA REPLICATION LICENSING FACTOR MCM7"/>
    <property type="match status" value="1"/>
</dbReference>
<dbReference type="Pfam" id="PF14551">
    <property type="entry name" value="MCM_N"/>
    <property type="match status" value="1"/>
</dbReference>
<dbReference type="PROSITE" id="PS00847">
    <property type="entry name" value="MCM_1"/>
    <property type="match status" value="1"/>
</dbReference>
<keyword evidence="9 11" id="KW-0131">Cell cycle</keyword>
<dbReference type="InterPro" id="IPR018525">
    <property type="entry name" value="MCM_CS"/>
</dbReference>
<evidence type="ECO:0000256" key="8">
    <source>
        <dbReference type="ARBA" id="ARBA00023242"/>
    </source>
</evidence>
<dbReference type="Gene3D" id="2.20.28.10">
    <property type="match status" value="1"/>
</dbReference>
<dbReference type="AlphaFoldDB" id="A0AAF3J3T3"/>
<evidence type="ECO:0000313" key="13">
    <source>
        <dbReference type="Proteomes" id="UP000887575"/>
    </source>
</evidence>
<dbReference type="InterPro" id="IPR027417">
    <property type="entry name" value="P-loop_NTPase"/>
</dbReference>
<dbReference type="SMART" id="SM00350">
    <property type="entry name" value="MCM"/>
    <property type="match status" value="1"/>
</dbReference>
<dbReference type="GO" id="GO:0042555">
    <property type="term" value="C:MCM complex"/>
    <property type="evidence" value="ECO:0007669"/>
    <property type="project" value="InterPro"/>
</dbReference>
<dbReference type="PRINTS" id="PR01657">
    <property type="entry name" value="MCMFAMILY"/>
</dbReference>
<dbReference type="SUPFAM" id="SSF50249">
    <property type="entry name" value="Nucleic acid-binding proteins"/>
    <property type="match status" value="1"/>
</dbReference>
<comment type="catalytic activity">
    <reaction evidence="11">
        <text>ATP + H2O = ADP + phosphate + H(+)</text>
        <dbReference type="Rhea" id="RHEA:13065"/>
        <dbReference type="ChEBI" id="CHEBI:15377"/>
        <dbReference type="ChEBI" id="CHEBI:15378"/>
        <dbReference type="ChEBI" id="CHEBI:30616"/>
        <dbReference type="ChEBI" id="CHEBI:43474"/>
        <dbReference type="ChEBI" id="CHEBI:456216"/>
        <dbReference type="EC" id="3.6.4.12"/>
    </reaction>
</comment>
<dbReference type="WBParaSite" id="MBELARI_LOCUS14432">
    <property type="protein sequence ID" value="MBELARI_LOCUS14432"/>
    <property type="gene ID" value="MBELARI_LOCUS14432"/>
</dbReference>
<keyword evidence="7 10" id="KW-0238">DNA-binding</keyword>
<evidence type="ECO:0000256" key="1">
    <source>
        <dbReference type="ARBA" id="ARBA00004123"/>
    </source>
</evidence>
<proteinExistence type="inferred from homology"/>
<feature type="domain" description="MCM C-terminal AAA(+) ATPase" evidence="12">
    <location>
        <begin position="349"/>
        <end position="554"/>
    </location>
</feature>
<dbReference type="CDD" id="cd17758">
    <property type="entry name" value="MCM7"/>
    <property type="match status" value="1"/>
</dbReference>
<dbReference type="Proteomes" id="UP000887575">
    <property type="component" value="Unassembled WGS sequence"/>
</dbReference>
<dbReference type="PROSITE" id="PS50051">
    <property type="entry name" value="MCM_2"/>
    <property type="match status" value="1"/>
</dbReference>
<sequence>MAALQKNKKTFDEQFPRDEIKKKIKEFIMEYFKHDDNGDKVFKYRDQVFRIFEREEVTLFVDLDDLQELYPEIVEALQQNTVRLREMFCEALDELRSEYLGNREPPVRDALDAFIYQRVQMDRSHATEQADRGDAARAHRYPPQLMRRFEISFRPFSDAKALSVRQLKADQVGHLVCVEGIVIRATEVKPKAEVITYTCDTCSAEVYHAVSGPQYMPQVNCISKECTEGRGNGRLHMQVRGSKFMKYQELKIQELSHQVPIGSIPRLLTVQVVGEMTRGCQPGDHVKIAGVFLPVMQKGPHAPGTGTLVHDTYLEAYFVDPVNREDLKAIDLEGDISEEEMRRLGDSSFYNLAAYSIAPDIYGHLDVKKSLLLALVGGCDTNAEGMKIRGALNVLLMGDPGLAKSQLLGYVDRLAVRSQYTTGRGSSGVGLTAAVMKDPMTGEMMLEGGALVLADNGICCIDEFDKMLDGDRTAIHEVMEQQTISIAKAGIMTTLNARVSIIAAANPAYGRYNPRRTIEQNINLPAALLSRFDMLWVMRDMPSRESDLQVAKHITYVHFKGAPPPRKGLEPFSMDTLRKYIAACKAKNPVMERELTDRLIELYVDLRKESRESDDSTFTSPRILLSVIRMATACARVHLRDRVTESDLDEAIRLMTASKDSMRTEQTQHIHRGTPVDQAFSILRELSAANKHEPVSLDQLAIKCARKGISEEILKECLDFYTTGGLIMMDRTNKIHFVMN</sequence>
<keyword evidence="5 11" id="KW-0347">Helicase</keyword>
<evidence type="ECO:0000256" key="2">
    <source>
        <dbReference type="ARBA" id="ARBA00022705"/>
    </source>
</evidence>
<dbReference type="PRINTS" id="PR01663">
    <property type="entry name" value="MCMPROTEIN7"/>
</dbReference>
<dbReference type="GO" id="GO:0006270">
    <property type="term" value="P:DNA replication initiation"/>
    <property type="evidence" value="ECO:0007669"/>
    <property type="project" value="InterPro"/>
</dbReference>
<dbReference type="InterPro" id="IPR033762">
    <property type="entry name" value="MCM_OB"/>
</dbReference>
<dbReference type="Pfam" id="PF17855">
    <property type="entry name" value="MCM_lid"/>
    <property type="match status" value="1"/>
</dbReference>
<evidence type="ECO:0000256" key="11">
    <source>
        <dbReference type="RuleBase" id="RU365012"/>
    </source>
</evidence>
<evidence type="ECO:0000259" key="12">
    <source>
        <dbReference type="PROSITE" id="PS50051"/>
    </source>
</evidence>
<dbReference type="GO" id="GO:0005524">
    <property type="term" value="F:ATP binding"/>
    <property type="evidence" value="ECO:0007669"/>
    <property type="project" value="UniProtKB-KW"/>
</dbReference>
<dbReference type="GO" id="GO:0016787">
    <property type="term" value="F:hydrolase activity"/>
    <property type="evidence" value="ECO:0007669"/>
    <property type="project" value="UniProtKB-KW"/>
</dbReference>
<keyword evidence="3 10" id="KW-0547">Nucleotide-binding</keyword>
<evidence type="ECO:0000256" key="5">
    <source>
        <dbReference type="ARBA" id="ARBA00022806"/>
    </source>
</evidence>
<dbReference type="InterPro" id="IPR012340">
    <property type="entry name" value="NA-bd_OB-fold"/>
</dbReference>
<dbReference type="Gene3D" id="3.40.50.300">
    <property type="entry name" value="P-loop containing nucleotide triphosphate hydrolases"/>
    <property type="match status" value="1"/>
</dbReference>
<dbReference type="GO" id="GO:0005634">
    <property type="term" value="C:nucleus"/>
    <property type="evidence" value="ECO:0007669"/>
    <property type="project" value="UniProtKB-SubCell"/>
</dbReference>
<dbReference type="InterPro" id="IPR027925">
    <property type="entry name" value="MCM_N"/>
</dbReference>
<dbReference type="Gene3D" id="3.30.1640.10">
    <property type="entry name" value="mini-chromosome maintenance (MCM) complex, chain A, domain 1"/>
    <property type="match status" value="1"/>
</dbReference>
<reference evidence="14" key="1">
    <citation type="submission" date="2024-02" db="UniProtKB">
        <authorList>
            <consortium name="WormBaseParasite"/>
        </authorList>
    </citation>
    <scope>IDENTIFICATION</scope>
</reference>
<dbReference type="GO" id="GO:0017116">
    <property type="term" value="F:single-stranded DNA helicase activity"/>
    <property type="evidence" value="ECO:0007669"/>
    <property type="project" value="TreeGrafter"/>
</dbReference>
<dbReference type="InterPro" id="IPR031327">
    <property type="entry name" value="MCM"/>
</dbReference>